<proteinExistence type="inferred from homology"/>
<comment type="caution">
    <text evidence="9">The sequence shown here is derived from an EMBL/GenBank/DDBJ whole genome shotgun (WGS) entry which is preliminary data.</text>
</comment>
<dbReference type="InterPro" id="IPR008965">
    <property type="entry name" value="CBM2/CBM3_carb-bd_dom_sf"/>
</dbReference>
<dbReference type="SUPFAM" id="SSF49265">
    <property type="entry name" value="Fibronectin type III"/>
    <property type="match status" value="1"/>
</dbReference>
<keyword evidence="3" id="KW-0964">Secreted</keyword>
<feature type="compositionally biased region" description="Polar residues" evidence="6">
    <location>
        <begin position="41"/>
        <end position="50"/>
    </location>
</feature>
<feature type="domain" description="Gram-positive cocci surface proteins LPxTG" evidence="7">
    <location>
        <begin position="1841"/>
        <end position="1873"/>
    </location>
</feature>
<dbReference type="InterPro" id="IPR018247">
    <property type="entry name" value="EF_Hand_1_Ca_BS"/>
</dbReference>
<dbReference type="Pfam" id="PF17137">
    <property type="entry name" value="DUF5110"/>
    <property type="match status" value="1"/>
</dbReference>
<feature type="compositionally biased region" description="Low complexity" evidence="6">
    <location>
        <begin position="108"/>
        <end position="129"/>
    </location>
</feature>
<keyword evidence="10" id="KW-1185">Reference proteome</keyword>
<dbReference type="EMBL" id="JBHTOA010000048">
    <property type="protein sequence ID" value="MFD1400095.1"/>
    <property type="molecule type" value="Genomic_DNA"/>
</dbReference>
<dbReference type="CDD" id="cd00063">
    <property type="entry name" value="FN3"/>
    <property type="match status" value="1"/>
</dbReference>
<accession>A0ABW4BK02</accession>
<dbReference type="InterPro" id="IPR033403">
    <property type="entry name" value="DUF5110"/>
</dbReference>
<dbReference type="RefSeq" id="WP_204118401.1">
    <property type="nucleotide sequence ID" value="NZ_BOLV01000004.1"/>
</dbReference>
<dbReference type="Pfam" id="PF01055">
    <property type="entry name" value="Glyco_hydro_31_2nd"/>
    <property type="match status" value="1"/>
</dbReference>
<dbReference type="InterPro" id="IPR017853">
    <property type="entry name" value="GH"/>
</dbReference>
<evidence type="ECO:0000259" key="7">
    <source>
        <dbReference type="PROSITE" id="PS50847"/>
    </source>
</evidence>
<dbReference type="PROSITE" id="PS00018">
    <property type="entry name" value="EF_HAND_1"/>
    <property type="match status" value="1"/>
</dbReference>
<dbReference type="PROSITE" id="PS50847">
    <property type="entry name" value="GRAM_POS_ANCHORING"/>
    <property type="match status" value="1"/>
</dbReference>
<dbReference type="Pfam" id="PF00404">
    <property type="entry name" value="Dockerin_1"/>
    <property type="match status" value="1"/>
</dbReference>
<dbReference type="InterPro" id="IPR000421">
    <property type="entry name" value="FA58C"/>
</dbReference>
<dbReference type="Gene3D" id="2.60.40.10">
    <property type="entry name" value="Immunoglobulins"/>
    <property type="match status" value="1"/>
</dbReference>
<feature type="region of interest" description="Disordered" evidence="6">
    <location>
        <begin position="37"/>
        <end position="138"/>
    </location>
</feature>
<dbReference type="Pfam" id="PF00746">
    <property type="entry name" value="Gram_pos_anchor"/>
    <property type="match status" value="1"/>
</dbReference>
<evidence type="ECO:0000259" key="8">
    <source>
        <dbReference type="PROSITE" id="PS50853"/>
    </source>
</evidence>
<keyword evidence="5" id="KW-0572">Peptidoglycan-anchor</keyword>
<dbReference type="InterPro" id="IPR048395">
    <property type="entry name" value="Glyco_hydro_31_C"/>
</dbReference>
<dbReference type="SUPFAM" id="SSF51445">
    <property type="entry name" value="(Trans)glycosidases"/>
    <property type="match status" value="1"/>
</dbReference>
<feature type="region of interest" description="Disordered" evidence="6">
    <location>
        <begin position="1779"/>
        <end position="1842"/>
    </location>
</feature>
<dbReference type="Pfam" id="PF21365">
    <property type="entry name" value="Glyco_hydro_31_3rd"/>
    <property type="match status" value="1"/>
</dbReference>
<evidence type="ECO:0000256" key="5">
    <source>
        <dbReference type="ARBA" id="ARBA00023088"/>
    </source>
</evidence>
<dbReference type="InterPro" id="IPR003961">
    <property type="entry name" value="FN3_dom"/>
</dbReference>
<dbReference type="CDD" id="cd14752">
    <property type="entry name" value="GH31_N"/>
    <property type="match status" value="1"/>
</dbReference>
<dbReference type="SUPFAM" id="SSF49785">
    <property type="entry name" value="Galactose-binding domain-like"/>
    <property type="match status" value="1"/>
</dbReference>
<dbReference type="PANTHER" id="PTHR43863">
    <property type="entry name" value="HYDROLASE, PUTATIVE (AFU_ORTHOLOGUE AFUA_1G03140)-RELATED"/>
    <property type="match status" value="1"/>
</dbReference>
<name>A0ABW4BK02_9LACO</name>
<dbReference type="InterPro" id="IPR036116">
    <property type="entry name" value="FN3_sf"/>
</dbReference>
<evidence type="ECO:0000256" key="1">
    <source>
        <dbReference type="ARBA" id="ARBA00007806"/>
    </source>
</evidence>
<feature type="compositionally biased region" description="Polar residues" evidence="6">
    <location>
        <begin position="97"/>
        <end position="107"/>
    </location>
</feature>
<dbReference type="InterPro" id="IPR011013">
    <property type="entry name" value="Gal_mutarotase_sf_dom"/>
</dbReference>
<feature type="compositionally biased region" description="Low complexity" evidence="6">
    <location>
        <begin position="1810"/>
        <end position="1838"/>
    </location>
</feature>
<dbReference type="PROSITE" id="PS50853">
    <property type="entry name" value="FN3"/>
    <property type="match status" value="1"/>
</dbReference>
<comment type="similarity">
    <text evidence="1">Belongs to the glycosyl hydrolase 31 family.</text>
</comment>
<dbReference type="Proteomes" id="UP001597199">
    <property type="component" value="Unassembled WGS sequence"/>
</dbReference>
<dbReference type="Gene3D" id="2.60.120.260">
    <property type="entry name" value="Galactose-binding domain-like"/>
    <property type="match status" value="1"/>
</dbReference>
<keyword evidence="4" id="KW-0732">Signal</keyword>
<dbReference type="Gene3D" id="1.20.1270.90">
    <property type="entry name" value="AF1782-like"/>
    <property type="match status" value="3"/>
</dbReference>
<dbReference type="Gene3D" id="2.60.40.680">
    <property type="match status" value="1"/>
</dbReference>
<evidence type="ECO:0000256" key="2">
    <source>
        <dbReference type="ARBA" id="ARBA00022512"/>
    </source>
</evidence>
<dbReference type="CDD" id="cd14256">
    <property type="entry name" value="Dockerin_I"/>
    <property type="match status" value="1"/>
</dbReference>
<dbReference type="SUPFAM" id="SSF63446">
    <property type="entry name" value="Type I dockerin domain"/>
    <property type="match status" value="1"/>
</dbReference>
<dbReference type="InterPro" id="IPR013783">
    <property type="entry name" value="Ig-like_fold"/>
</dbReference>
<dbReference type="InterPro" id="IPR002105">
    <property type="entry name" value="Dockerin_1_rpt"/>
</dbReference>
<dbReference type="Gene3D" id="2.60.40.1760">
    <property type="entry name" value="glycosyl hydrolase (family 31)"/>
    <property type="match status" value="1"/>
</dbReference>
<gene>
    <name evidence="9" type="ORF">ACFQ41_12325</name>
</gene>
<protein>
    <submittedName>
        <fullName evidence="9">TIM-barrel domain-containing protein</fullName>
    </submittedName>
</protein>
<dbReference type="SUPFAM" id="SSF51011">
    <property type="entry name" value="Glycosyl hydrolase domain"/>
    <property type="match status" value="1"/>
</dbReference>
<keyword evidence="2" id="KW-0134">Cell wall</keyword>
<evidence type="ECO:0000256" key="3">
    <source>
        <dbReference type="ARBA" id="ARBA00022525"/>
    </source>
</evidence>
<dbReference type="SUPFAM" id="SSF74650">
    <property type="entry name" value="Galactose mutarotase-like"/>
    <property type="match status" value="1"/>
</dbReference>
<sequence>MRDSKSRLTRPVKALLYSTSVLSMFVFFGGRMQQVHADTNPDGTGQTQAAAKTEAAPVTDQTQPETPASGDIAAEAEATDDAAVEASPAATPKAPQGVSTTETTPAQDASTATPAAETTPKATTETPAAEPEDPATDPAQAAALITSVVKKDTYYEVTYANGLVARLSLLEGDIMRYYADPTNTYGDPAQSGKNLNAKILTKTPDEYGPDAFNASTLTDNDTETVIDTGVVQIHFNKIAGTMSVTKGDKTILAETQPIELTANKSTEYLARHDNENYFGGGTQNGDFALLGENVKIEKGGWTDGESASPVPFYWSTDGYGVLRNTFTPGAYNFDTANDGSIKLSHNENRFDTFYVFADTAQGLIKGYYELTGAPLMMPEYGFYEAHLNAFNRDVWIEVPEGTRGAYKFPDGKFYKEYNPENMPENLKGQGILESLNGEGTNGQDNYQFSARQMIDLYEKYDMPLGWFLPNDGYGAGYGQTDTLAGNVENLKQFIEYANAHGIEVGLWTQQNLSPVDPDNPTNKDRDFAAEVAAGVVALKTDVAWVGAGYSFGLDGIQKALDMMESVDGDTVRPFVITLHGWAGTQRMSGIWDGDQTGGEWEYIRFHIPTYIGEGLSGQPNVGSDTDGIYGGNNPIINAREYEWKTFTPIELNMDGWGSQQKMPWVYSDAITAINRAYLKQKTMLMPYIYTTSEQAISDGNPMVRALLLEYPDLPETYTDLVQYEYMWGDNFLIAPIYQNTASDADGNDIRNGIYLPDPNQIWIDYYTGKEYQGGQVINNFDAPLWKLPVFVKAGAIIPTAPATNNATAYDAIKDQRQFQIYANGDSSYTVYEDDGLSAKYQSGASATTKVTSSLKGTDLTLTVAPTVGTYAEMKTNRTTEFDVRTKTTPSTVTATIGGQTVTLKQVQTLAEFEAGTDVWFDDTNYLTNSYLDGVGTDLAQHFLRLKLHAVDVTKDGIEGKISGIDTSATPENPILTPSDAIATPNAPTADPMAITTTEIPVTWNEVEGATGYNLKVDGVLYRDMKAANYTIDHVLRGTSHTIQVQTVTADGVSQWSDEATFETSNDPLRDVLKVVKAEAKDADGNDAKWQSNTEFKYLFDGDTTTMAHSAWNLTDATPMSIYAYLDGDYALDSIVYTPRDNGGNGNLKNMNVYVSDDGITWTKAGSAQGWKQTAMPRSIQLAEGTHGSIVRFDIPKGAGVNNNVSGNEIQIFKVPGALKQVPGDISGDGQISDNDIQSLKQYSGLNDQDAAFDQNGKKGDIDGSGVVDAADANFILGQLGETPAGTDAKTPAGTIALQADRTTYQPGDTVTLTVTGYGLSNVNALSVALPVDPSVGTVTGITGGKLTAGMENLSRVATHTDGSVEAYLMFANKGEQPRLASSGEIATITLKLNANLTGPLQLALVNGELVNQKSPVAKADTGTGITLEQAAVDLTALAQSVKIAGALDPADYTADSFAAVTQAKAAGEALIATPDTATQANVVQAQADLVAAIEGLTPVVPVDTTVLAGLIKTAQALDPAVYTPETSAALNDALTAAKAIGADATQAAVDQASLALATALADLTPQTSPAAVAMLNQLVEAAGKVDTTPFTAASAQALAAALTAGQQVAANPKASDADLTKAAAALSDALAGLKLKAVVNKAALQLTVANVAALETQNYLPSSFAPVTKALAAAKQVLADSKADQAAVDQSIVAIVKALATLQPAASRTAKADLQALIDQTNQLDANAYTAASYAPALDAAAAAEALLTDGEATPAQVAAAQASLQAALAGLTAVKATTDETTQTPTSEVDDRNQQRQSVETGQQKPGQAAKATAVSKATKATKATKAVKANKPNKAAETLPATGNTHASWLTALGLSLMSLLGLAGINRKRL</sequence>
<dbReference type="PANTHER" id="PTHR43863:SF2">
    <property type="entry name" value="MALTASE-GLUCOAMYLASE"/>
    <property type="match status" value="1"/>
</dbReference>
<dbReference type="SUPFAM" id="SSF49384">
    <property type="entry name" value="Carbohydrate-binding domain"/>
    <property type="match status" value="1"/>
</dbReference>
<evidence type="ECO:0000313" key="10">
    <source>
        <dbReference type="Proteomes" id="UP001597199"/>
    </source>
</evidence>
<feature type="domain" description="Fibronectin type-III" evidence="8">
    <location>
        <begin position="983"/>
        <end position="1066"/>
    </location>
</feature>
<dbReference type="InterPro" id="IPR013780">
    <property type="entry name" value="Glyco_hydro_b"/>
</dbReference>
<dbReference type="InterPro" id="IPR019931">
    <property type="entry name" value="LPXTG_anchor"/>
</dbReference>
<dbReference type="InterPro" id="IPR000322">
    <property type="entry name" value="Glyco_hydro_31_TIM"/>
</dbReference>
<dbReference type="Gene3D" id="3.20.20.80">
    <property type="entry name" value="Glycosidases"/>
    <property type="match status" value="1"/>
</dbReference>
<dbReference type="Gene3D" id="2.60.40.1180">
    <property type="entry name" value="Golgi alpha-mannosidase II"/>
    <property type="match status" value="2"/>
</dbReference>
<dbReference type="InterPro" id="IPR051816">
    <property type="entry name" value="Glycosyl_Hydrolase_31"/>
</dbReference>
<dbReference type="InterPro" id="IPR008979">
    <property type="entry name" value="Galactose-bd-like_sf"/>
</dbReference>
<evidence type="ECO:0000256" key="4">
    <source>
        <dbReference type="ARBA" id="ARBA00022729"/>
    </source>
</evidence>
<feature type="compositionally biased region" description="Polar residues" evidence="6">
    <location>
        <begin position="1796"/>
        <end position="1807"/>
    </location>
</feature>
<reference evidence="10" key="1">
    <citation type="journal article" date="2019" name="Int. J. Syst. Evol. Microbiol.">
        <title>The Global Catalogue of Microorganisms (GCM) 10K type strain sequencing project: providing services to taxonomists for standard genome sequencing and annotation.</title>
        <authorList>
            <consortium name="The Broad Institute Genomics Platform"/>
            <consortium name="The Broad Institute Genome Sequencing Center for Infectious Disease"/>
            <person name="Wu L."/>
            <person name="Ma J."/>
        </authorList>
    </citation>
    <scope>NUCLEOTIDE SEQUENCE [LARGE SCALE GENOMIC DNA]</scope>
    <source>
        <strain evidence="10">CCM 9110</strain>
    </source>
</reference>
<evidence type="ECO:0000313" key="9">
    <source>
        <dbReference type="EMBL" id="MFD1400095.1"/>
    </source>
</evidence>
<dbReference type="NCBIfam" id="TIGR01167">
    <property type="entry name" value="LPXTG_anchor"/>
    <property type="match status" value="1"/>
</dbReference>
<dbReference type="Gene3D" id="1.20.1270.70">
    <property type="entry name" value="Designed single chain three-helix bundle"/>
    <property type="match status" value="1"/>
</dbReference>
<dbReference type="InterPro" id="IPR036439">
    <property type="entry name" value="Dockerin_dom_sf"/>
</dbReference>
<evidence type="ECO:0000256" key="6">
    <source>
        <dbReference type="SAM" id="MobiDB-lite"/>
    </source>
</evidence>
<organism evidence="9 10">
    <name type="scientific">Lacticaseibacillus suilingensis</name>
    <dbReference type="NCBI Taxonomy" id="2799577"/>
    <lineage>
        <taxon>Bacteria</taxon>
        <taxon>Bacillati</taxon>
        <taxon>Bacillota</taxon>
        <taxon>Bacilli</taxon>
        <taxon>Lactobacillales</taxon>
        <taxon>Lactobacillaceae</taxon>
        <taxon>Lacticaseibacillus</taxon>
    </lineage>
</organism>
<dbReference type="Pfam" id="PF00754">
    <property type="entry name" value="F5_F8_type_C"/>
    <property type="match status" value="1"/>
</dbReference>
<dbReference type="Gene3D" id="1.10.1330.10">
    <property type="entry name" value="Dockerin domain"/>
    <property type="match status" value="1"/>
</dbReference>